<dbReference type="AlphaFoldDB" id="A0A371X6I5"/>
<evidence type="ECO:0000313" key="2">
    <source>
        <dbReference type="EMBL" id="RFC64837.1"/>
    </source>
</evidence>
<dbReference type="Proteomes" id="UP000262379">
    <property type="component" value="Unassembled WGS sequence"/>
</dbReference>
<proteinExistence type="predicted"/>
<comment type="caution">
    <text evidence="2">The sequence shown here is derived from an EMBL/GenBank/DDBJ whole genome shotgun (WGS) entry which is preliminary data.</text>
</comment>
<evidence type="ECO:0000313" key="3">
    <source>
        <dbReference type="Proteomes" id="UP000262379"/>
    </source>
</evidence>
<keyword evidence="1" id="KW-0812">Transmembrane</keyword>
<feature type="transmembrane region" description="Helical" evidence="1">
    <location>
        <begin position="76"/>
        <end position="105"/>
    </location>
</feature>
<keyword evidence="1" id="KW-1133">Transmembrane helix</keyword>
<dbReference type="EMBL" id="QURN01000016">
    <property type="protein sequence ID" value="RFC64837.1"/>
    <property type="molecule type" value="Genomic_DNA"/>
</dbReference>
<sequence>MRLHGKWIVKMQSLTNISFASQAIIAVGKVRRVLSMRTVLLRSFAAQSDAQLRKLSGPCTLAIEAMKAWSERNVSTGFLIACISTALVWTCSLAIAMLHLVALAVRP</sequence>
<gene>
    <name evidence="2" type="ORF">DY251_17885</name>
</gene>
<reference evidence="3" key="1">
    <citation type="submission" date="2018-08" db="EMBL/GenBank/DDBJ databases">
        <authorList>
            <person name="Im W.T."/>
        </authorList>
    </citation>
    <scope>NUCLEOTIDE SEQUENCE [LARGE SCALE GENOMIC DNA]</scope>
    <source>
        <strain evidence="3">LA-28</strain>
    </source>
</reference>
<organism evidence="2 3">
    <name type="scientific">Mesorhizobium denitrificans</name>
    <dbReference type="NCBI Taxonomy" id="2294114"/>
    <lineage>
        <taxon>Bacteria</taxon>
        <taxon>Pseudomonadati</taxon>
        <taxon>Pseudomonadota</taxon>
        <taxon>Alphaproteobacteria</taxon>
        <taxon>Hyphomicrobiales</taxon>
        <taxon>Phyllobacteriaceae</taxon>
        <taxon>Mesorhizobium</taxon>
    </lineage>
</organism>
<name>A0A371X6I5_9HYPH</name>
<accession>A0A371X6I5</accession>
<protein>
    <submittedName>
        <fullName evidence="2">Uncharacterized protein</fullName>
    </submittedName>
</protein>
<evidence type="ECO:0000256" key="1">
    <source>
        <dbReference type="SAM" id="Phobius"/>
    </source>
</evidence>
<keyword evidence="1" id="KW-0472">Membrane</keyword>
<keyword evidence="3" id="KW-1185">Reference proteome</keyword>